<evidence type="ECO:0000313" key="2">
    <source>
        <dbReference type="EMBL" id="EPS95793.1"/>
    </source>
</evidence>
<organism evidence="2 3">
    <name type="scientific">Fomitopsis schrenkii</name>
    <name type="common">Brown rot fungus</name>
    <dbReference type="NCBI Taxonomy" id="2126942"/>
    <lineage>
        <taxon>Eukaryota</taxon>
        <taxon>Fungi</taxon>
        <taxon>Dikarya</taxon>
        <taxon>Basidiomycota</taxon>
        <taxon>Agaricomycotina</taxon>
        <taxon>Agaricomycetes</taxon>
        <taxon>Polyporales</taxon>
        <taxon>Fomitopsis</taxon>
    </lineage>
</organism>
<keyword evidence="3" id="KW-1185">Reference proteome</keyword>
<sequence>MTHCHTQQALSTLDILLNIFERLQFSSTSNNWYSEKAADNRATLAHAAAVCKDLHGPAVRILWRDLPTFSALVRLLPNRVVDVGCNDEKAYVLETKLDQKQWARFTYYAGFVRRCESRPRSTYCENWVGNVDPMVFSYLFMYNGHKPILPRLERLSWCQDSLVDSNWALTSLLTPSLRHLTIYLFDDTGMLRDHPEGQFAPRIHMVLDGIIHLCPALVHLGLAGAFRYRINCLPVACLQSKSLRTLDVRGVGSLEWLRLRPLLRQLAKFPALRTLHAVSDGKWPPKPPSPSLDAGSERKPRDGFPKLKTVYINGTKVDIQAFLASKAVVEALEANRSDVKA</sequence>
<name>S8DXD1_FOMSC</name>
<gene>
    <name evidence="2" type="ORF">FOMPIDRAFT_99299</name>
</gene>
<dbReference type="AlphaFoldDB" id="S8DXD1"/>
<feature type="region of interest" description="Disordered" evidence="1">
    <location>
        <begin position="280"/>
        <end position="305"/>
    </location>
</feature>
<protein>
    <recommendedName>
        <fullName evidence="4">F-box domain-containing protein</fullName>
    </recommendedName>
</protein>
<evidence type="ECO:0000313" key="3">
    <source>
        <dbReference type="Proteomes" id="UP000015241"/>
    </source>
</evidence>
<dbReference type="Proteomes" id="UP000015241">
    <property type="component" value="Unassembled WGS sequence"/>
</dbReference>
<evidence type="ECO:0008006" key="4">
    <source>
        <dbReference type="Google" id="ProtNLM"/>
    </source>
</evidence>
<dbReference type="InParanoid" id="S8DXD1"/>
<reference evidence="2 3" key="1">
    <citation type="journal article" date="2012" name="Science">
        <title>The Paleozoic origin of enzymatic lignin decomposition reconstructed from 31 fungal genomes.</title>
        <authorList>
            <person name="Floudas D."/>
            <person name="Binder M."/>
            <person name="Riley R."/>
            <person name="Barry K."/>
            <person name="Blanchette R.A."/>
            <person name="Henrissat B."/>
            <person name="Martinez A.T."/>
            <person name="Otillar R."/>
            <person name="Spatafora J.W."/>
            <person name="Yadav J.S."/>
            <person name="Aerts A."/>
            <person name="Benoit I."/>
            <person name="Boyd A."/>
            <person name="Carlson A."/>
            <person name="Copeland A."/>
            <person name="Coutinho P.M."/>
            <person name="de Vries R.P."/>
            <person name="Ferreira P."/>
            <person name="Findley K."/>
            <person name="Foster B."/>
            <person name="Gaskell J."/>
            <person name="Glotzer D."/>
            <person name="Gorecki P."/>
            <person name="Heitman J."/>
            <person name="Hesse C."/>
            <person name="Hori C."/>
            <person name="Igarashi K."/>
            <person name="Jurgens J.A."/>
            <person name="Kallen N."/>
            <person name="Kersten P."/>
            <person name="Kohler A."/>
            <person name="Kuees U."/>
            <person name="Kumar T.K.A."/>
            <person name="Kuo A."/>
            <person name="LaButti K."/>
            <person name="Larrondo L.F."/>
            <person name="Lindquist E."/>
            <person name="Ling A."/>
            <person name="Lombard V."/>
            <person name="Lucas S."/>
            <person name="Lundell T."/>
            <person name="Martin R."/>
            <person name="McLaughlin D.J."/>
            <person name="Morgenstern I."/>
            <person name="Morin E."/>
            <person name="Murat C."/>
            <person name="Nagy L.G."/>
            <person name="Nolan M."/>
            <person name="Ohm R.A."/>
            <person name="Patyshakuliyeva A."/>
            <person name="Rokas A."/>
            <person name="Ruiz-Duenas F.J."/>
            <person name="Sabat G."/>
            <person name="Salamov A."/>
            <person name="Samejima M."/>
            <person name="Schmutz J."/>
            <person name="Slot J.C."/>
            <person name="St John F."/>
            <person name="Stenlid J."/>
            <person name="Sun H."/>
            <person name="Sun S."/>
            <person name="Syed K."/>
            <person name="Tsang A."/>
            <person name="Wiebenga A."/>
            <person name="Young D."/>
            <person name="Pisabarro A."/>
            <person name="Eastwood D.C."/>
            <person name="Martin F."/>
            <person name="Cullen D."/>
            <person name="Grigoriev I.V."/>
            <person name="Hibbett D.S."/>
        </authorList>
    </citation>
    <scope>NUCLEOTIDE SEQUENCE</scope>
    <source>
        <strain evidence="3">FP-58527</strain>
    </source>
</reference>
<dbReference type="EMBL" id="KE504200">
    <property type="protein sequence ID" value="EPS95793.1"/>
    <property type="molecule type" value="Genomic_DNA"/>
</dbReference>
<feature type="compositionally biased region" description="Basic and acidic residues" evidence="1">
    <location>
        <begin position="295"/>
        <end position="305"/>
    </location>
</feature>
<dbReference type="HOGENOM" id="CLU_834294_0_0_1"/>
<accession>S8DXD1</accession>
<dbReference type="SUPFAM" id="SSF52047">
    <property type="entry name" value="RNI-like"/>
    <property type="match status" value="1"/>
</dbReference>
<evidence type="ECO:0000256" key="1">
    <source>
        <dbReference type="SAM" id="MobiDB-lite"/>
    </source>
</evidence>
<proteinExistence type="predicted"/>
<dbReference type="OrthoDB" id="3222238at2759"/>